<feature type="compositionally biased region" description="Basic and acidic residues" evidence="1">
    <location>
        <begin position="246"/>
        <end position="306"/>
    </location>
</feature>
<accession>V8NQV7</accession>
<feature type="compositionally biased region" description="Basic and acidic residues" evidence="1">
    <location>
        <begin position="335"/>
        <end position="350"/>
    </location>
</feature>
<protein>
    <submittedName>
        <fullName evidence="2">Octapeptide-repeat protein T2</fullName>
    </submittedName>
</protein>
<sequence>MLAKSSAVHSGKRIPQPACSGVSNSISLRATSGLCMTLGRPGGHGALPAKTGSQAQFLAATASCRPLLAKTEFHFHWQRHHGPLIGWVFFGCPAQENRAGKQGEEGMGILQYPSPAMPTKPWPQDCFGAKHRSKRQPPPRIISKARHGAVCIDKEMHVLMGREREREIKEGELCLSMEAKKKLEAWSKKGALIDRGREREAHTHSQGELVLLYEPSHGPAWLISLVTALPARLAGLGFDLISKRREGGREEGRSGREGRKEGKERMKEKEGRKEGRKEEPGREGRKRKNERDRRKEGRIVREERKEGRKRKNKRDGRKNNQGGKKGRKRKNKRDGKKEGRAREGRKEKKE</sequence>
<evidence type="ECO:0000313" key="2">
    <source>
        <dbReference type="EMBL" id="ETE64450.1"/>
    </source>
</evidence>
<comment type="caution">
    <text evidence="2">The sequence shown here is derived from an EMBL/GenBank/DDBJ whole genome shotgun (WGS) entry which is preliminary data.</text>
</comment>
<dbReference type="Proteomes" id="UP000018936">
    <property type="component" value="Unassembled WGS sequence"/>
</dbReference>
<feature type="non-terminal residue" evidence="2">
    <location>
        <position position="1"/>
    </location>
</feature>
<dbReference type="AlphaFoldDB" id="V8NQV7"/>
<name>V8NQV7_OPHHA</name>
<evidence type="ECO:0000313" key="3">
    <source>
        <dbReference type="Proteomes" id="UP000018936"/>
    </source>
</evidence>
<keyword evidence="3" id="KW-1185">Reference proteome</keyword>
<feature type="compositionally biased region" description="Basic residues" evidence="1">
    <location>
        <begin position="324"/>
        <end position="334"/>
    </location>
</feature>
<feature type="compositionally biased region" description="Basic residues" evidence="1">
    <location>
        <begin position="307"/>
        <end position="316"/>
    </location>
</feature>
<dbReference type="EMBL" id="AZIM01002252">
    <property type="protein sequence ID" value="ETE64450.1"/>
    <property type="molecule type" value="Genomic_DNA"/>
</dbReference>
<feature type="region of interest" description="Disordered" evidence="1">
    <location>
        <begin position="246"/>
        <end position="350"/>
    </location>
</feature>
<evidence type="ECO:0000256" key="1">
    <source>
        <dbReference type="SAM" id="MobiDB-lite"/>
    </source>
</evidence>
<reference evidence="2 3" key="1">
    <citation type="journal article" date="2013" name="Proc. Natl. Acad. Sci. U.S.A.">
        <title>The king cobra genome reveals dynamic gene evolution and adaptation in the snake venom system.</title>
        <authorList>
            <person name="Vonk F.J."/>
            <person name="Casewell N.R."/>
            <person name="Henkel C.V."/>
            <person name="Heimberg A.M."/>
            <person name="Jansen H.J."/>
            <person name="McCleary R.J."/>
            <person name="Kerkkamp H.M."/>
            <person name="Vos R.A."/>
            <person name="Guerreiro I."/>
            <person name="Calvete J.J."/>
            <person name="Wuster W."/>
            <person name="Woods A.E."/>
            <person name="Logan J.M."/>
            <person name="Harrison R.A."/>
            <person name="Castoe T.A."/>
            <person name="de Koning A.P."/>
            <person name="Pollock D.D."/>
            <person name="Yandell M."/>
            <person name="Calderon D."/>
            <person name="Renjifo C."/>
            <person name="Currier R.B."/>
            <person name="Salgado D."/>
            <person name="Pla D."/>
            <person name="Sanz L."/>
            <person name="Hyder A.S."/>
            <person name="Ribeiro J.M."/>
            <person name="Arntzen J.W."/>
            <person name="van den Thillart G.E."/>
            <person name="Boetzer M."/>
            <person name="Pirovano W."/>
            <person name="Dirks R.P."/>
            <person name="Spaink H.P."/>
            <person name="Duboule D."/>
            <person name="McGlinn E."/>
            <person name="Kini R.M."/>
            <person name="Richardson M.K."/>
        </authorList>
    </citation>
    <scope>NUCLEOTIDE SEQUENCE</scope>
    <source>
        <tissue evidence="2">Blood</tissue>
    </source>
</reference>
<organism evidence="2 3">
    <name type="scientific">Ophiophagus hannah</name>
    <name type="common">King cobra</name>
    <name type="synonym">Naja hannah</name>
    <dbReference type="NCBI Taxonomy" id="8665"/>
    <lineage>
        <taxon>Eukaryota</taxon>
        <taxon>Metazoa</taxon>
        <taxon>Chordata</taxon>
        <taxon>Craniata</taxon>
        <taxon>Vertebrata</taxon>
        <taxon>Euteleostomi</taxon>
        <taxon>Lepidosauria</taxon>
        <taxon>Squamata</taxon>
        <taxon>Bifurcata</taxon>
        <taxon>Unidentata</taxon>
        <taxon>Episquamata</taxon>
        <taxon>Toxicofera</taxon>
        <taxon>Serpentes</taxon>
        <taxon>Colubroidea</taxon>
        <taxon>Elapidae</taxon>
        <taxon>Elapinae</taxon>
        <taxon>Ophiophagus</taxon>
    </lineage>
</organism>
<gene>
    <name evidence="2" type="primary">Srst</name>
    <name evidence="2" type="ORF">L345_09783</name>
</gene>
<proteinExistence type="predicted"/>